<dbReference type="EMBL" id="FUKI01000038">
    <property type="protein sequence ID" value="SJM90039.1"/>
    <property type="molecule type" value="Genomic_DNA"/>
</dbReference>
<organism evidence="1 2">
    <name type="scientific">Crenothrix polyspora</name>
    <dbReference type="NCBI Taxonomy" id="360316"/>
    <lineage>
        <taxon>Bacteria</taxon>
        <taxon>Pseudomonadati</taxon>
        <taxon>Pseudomonadota</taxon>
        <taxon>Gammaproteobacteria</taxon>
        <taxon>Methylococcales</taxon>
        <taxon>Crenotrichaceae</taxon>
        <taxon>Crenothrix</taxon>
    </lineage>
</organism>
<evidence type="ECO:0000313" key="2">
    <source>
        <dbReference type="Proteomes" id="UP000195667"/>
    </source>
</evidence>
<dbReference type="Proteomes" id="UP000195667">
    <property type="component" value="Unassembled WGS sequence"/>
</dbReference>
<accession>A0A1R4H2G7</accession>
<name>A0A1R4H2G7_9GAMM</name>
<keyword evidence="2" id="KW-1185">Reference proteome</keyword>
<proteinExistence type="predicted"/>
<protein>
    <submittedName>
        <fullName evidence="1">Uncharacterized protein</fullName>
    </submittedName>
</protein>
<sequence>MALLPVKNSNAGAIVSLVTVCKDGKACGFNYSWNSSKNPIPILSANGQQVVFQWGSDIFIRDILARKTKMISTNVTMREETIVRMMLCLVLTANLLLFSVRQPI</sequence>
<reference evidence="2" key="1">
    <citation type="submission" date="2017-02" db="EMBL/GenBank/DDBJ databases">
        <authorList>
            <person name="Daims H."/>
        </authorList>
    </citation>
    <scope>NUCLEOTIDE SEQUENCE [LARGE SCALE GENOMIC DNA]</scope>
</reference>
<evidence type="ECO:0000313" key="1">
    <source>
        <dbReference type="EMBL" id="SJM90039.1"/>
    </source>
</evidence>
<dbReference type="AlphaFoldDB" id="A0A1R4H2G7"/>
<gene>
    <name evidence="1" type="ORF">CRENPOLYSF1_1320006</name>
</gene>